<evidence type="ECO:0000256" key="5">
    <source>
        <dbReference type="ARBA" id="ARBA00023136"/>
    </source>
</evidence>
<keyword evidence="2" id="KW-1003">Cell membrane</keyword>
<evidence type="ECO:0000256" key="4">
    <source>
        <dbReference type="ARBA" id="ARBA00022989"/>
    </source>
</evidence>
<dbReference type="OrthoDB" id="977385at2"/>
<organism evidence="7 8">
    <name type="scientific">Flavobacterium nackdongense</name>
    <dbReference type="NCBI Taxonomy" id="2547394"/>
    <lineage>
        <taxon>Bacteria</taxon>
        <taxon>Pseudomonadati</taxon>
        <taxon>Bacteroidota</taxon>
        <taxon>Flavobacteriia</taxon>
        <taxon>Flavobacteriales</taxon>
        <taxon>Flavobacteriaceae</taxon>
        <taxon>Flavobacterium</taxon>
    </lineage>
</organism>
<accession>A0A4P6YC97</accession>
<feature type="transmembrane region" description="Helical" evidence="6">
    <location>
        <begin position="120"/>
        <end position="140"/>
    </location>
</feature>
<name>A0A4P6YC97_9FLAO</name>
<proteinExistence type="predicted"/>
<dbReference type="Pfam" id="PF03631">
    <property type="entry name" value="Virul_fac_BrkB"/>
    <property type="match status" value="1"/>
</dbReference>
<evidence type="ECO:0000256" key="6">
    <source>
        <dbReference type="SAM" id="Phobius"/>
    </source>
</evidence>
<dbReference type="EMBL" id="CP037933">
    <property type="protein sequence ID" value="QBN17970.1"/>
    <property type="molecule type" value="Genomic_DNA"/>
</dbReference>
<dbReference type="InterPro" id="IPR017039">
    <property type="entry name" value="Virul_fac_BrkB"/>
</dbReference>
<gene>
    <name evidence="7" type="ORF">E1750_03840</name>
</gene>
<keyword evidence="8" id="KW-1185">Reference proteome</keyword>
<keyword evidence="4 6" id="KW-1133">Transmembrane helix</keyword>
<dbReference type="GO" id="GO:0005886">
    <property type="term" value="C:plasma membrane"/>
    <property type="evidence" value="ECO:0007669"/>
    <property type="project" value="UniProtKB-SubCell"/>
</dbReference>
<protein>
    <submittedName>
        <fullName evidence="7">YihY/virulence factor BrkB family protein</fullName>
    </submittedName>
</protein>
<comment type="subcellular location">
    <subcellularLocation>
        <location evidence="1">Cell membrane</location>
        <topology evidence="1">Multi-pass membrane protein</topology>
    </subcellularLocation>
</comment>
<dbReference type="AlphaFoldDB" id="A0A4P6YC97"/>
<keyword evidence="3 6" id="KW-0812">Transmembrane</keyword>
<evidence type="ECO:0000256" key="2">
    <source>
        <dbReference type="ARBA" id="ARBA00022475"/>
    </source>
</evidence>
<feature type="transmembrane region" description="Helical" evidence="6">
    <location>
        <begin position="235"/>
        <end position="259"/>
    </location>
</feature>
<feature type="transmembrane region" description="Helical" evidence="6">
    <location>
        <begin position="271"/>
        <end position="292"/>
    </location>
</feature>
<evidence type="ECO:0000256" key="3">
    <source>
        <dbReference type="ARBA" id="ARBA00022692"/>
    </source>
</evidence>
<feature type="transmembrane region" description="Helical" evidence="6">
    <location>
        <begin position="203"/>
        <end position="223"/>
    </location>
</feature>
<dbReference type="PANTHER" id="PTHR30213">
    <property type="entry name" value="INNER MEMBRANE PROTEIN YHJD"/>
    <property type="match status" value="1"/>
</dbReference>
<feature type="transmembrane region" description="Helical" evidence="6">
    <location>
        <begin position="58"/>
        <end position="80"/>
    </location>
</feature>
<dbReference type="RefSeq" id="WP_133275499.1">
    <property type="nucleotide sequence ID" value="NZ_CP037933.1"/>
</dbReference>
<reference evidence="8" key="1">
    <citation type="submission" date="2019-03" db="EMBL/GenBank/DDBJ databases">
        <title>Flavobacterium sp.</title>
        <authorList>
            <person name="Kim H."/>
        </authorList>
    </citation>
    <scope>NUCLEOTIDE SEQUENCE [LARGE SCALE GENOMIC DNA]</scope>
    <source>
        <strain evidence="8">GS13</strain>
    </source>
</reference>
<feature type="transmembrane region" description="Helical" evidence="6">
    <location>
        <begin position="160"/>
        <end position="183"/>
    </location>
</feature>
<evidence type="ECO:0000313" key="8">
    <source>
        <dbReference type="Proteomes" id="UP000291124"/>
    </source>
</evidence>
<dbReference type="KEGG" id="fnk:E1750_03840"/>
<keyword evidence="5 6" id="KW-0472">Membrane</keyword>
<evidence type="ECO:0000256" key="1">
    <source>
        <dbReference type="ARBA" id="ARBA00004651"/>
    </source>
</evidence>
<dbReference type="Proteomes" id="UP000291124">
    <property type="component" value="Chromosome"/>
</dbReference>
<evidence type="ECO:0000313" key="7">
    <source>
        <dbReference type="EMBL" id="QBN17970.1"/>
    </source>
</evidence>
<sequence length="322" mass="36411">MSKEIEASIEKIPVLRNLIRPLKRIKLHSMEGLPLYDLLELYVIGIIDGGLSYHASSIAFSFFMALFPFALFILNLIPFIPIEGFQLDFLRFVKEGVPPNTYDAIYKIISDILNNSDSGLLSTGFILSIFLMANGLNGILGGFESSKHVLVKRKFWHQYLVALGMSLILSFLLLATIAIIVVFEVAIQHSIIQDVVSDRIPLIILGRYAFIILMILLITSILFKFGTTHDQKRVFISVGSVFTTLLIIIDSYVFGIWVIKFSKYNELYGSIGTLLIMMFYIWINCMILLLGFELNASINKLKRQHAKKKLHQKAADDANNPI</sequence>
<dbReference type="PIRSF" id="PIRSF035875">
    <property type="entry name" value="RNase_BN"/>
    <property type="match status" value="1"/>
</dbReference>
<dbReference type="NCBIfam" id="TIGR00765">
    <property type="entry name" value="yihY_not_rbn"/>
    <property type="match status" value="1"/>
</dbReference>
<dbReference type="PANTHER" id="PTHR30213:SF0">
    <property type="entry name" value="UPF0761 MEMBRANE PROTEIN YIHY"/>
    <property type="match status" value="1"/>
</dbReference>